<organism evidence="3 4">
    <name type="scientific">Tsuneonella litorea</name>
    <dbReference type="NCBI Taxonomy" id="2976475"/>
    <lineage>
        <taxon>Bacteria</taxon>
        <taxon>Pseudomonadati</taxon>
        <taxon>Pseudomonadota</taxon>
        <taxon>Alphaproteobacteria</taxon>
        <taxon>Sphingomonadales</taxon>
        <taxon>Erythrobacteraceae</taxon>
        <taxon>Tsuneonella</taxon>
    </lineage>
</organism>
<dbReference type="RefSeq" id="WP_259961420.1">
    <property type="nucleotide sequence ID" value="NZ_JAOAMV010000002.1"/>
</dbReference>
<gene>
    <name evidence="3" type="ORF">N0B51_06290</name>
</gene>
<evidence type="ECO:0008006" key="5">
    <source>
        <dbReference type="Google" id="ProtNLM"/>
    </source>
</evidence>
<dbReference type="PROSITE" id="PS51257">
    <property type="entry name" value="PROKAR_LIPOPROTEIN"/>
    <property type="match status" value="1"/>
</dbReference>
<feature type="signal peptide" evidence="2">
    <location>
        <begin position="1"/>
        <end position="26"/>
    </location>
</feature>
<keyword evidence="2" id="KW-0732">Signal</keyword>
<reference evidence="3" key="1">
    <citation type="submission" date="2022-09" db="EMBL/GenBank/DDBJ databases">
        <title>The genome sequence of Tsuneonella sp. YG55.</title>
        <authorList>
            <person name="Liu Y."/>
        </authorList>
    </citation>
    <scope>NUCLEOTIDE SEQUENCE</scope>
    <source>
        <strain evidence="3">YG55</strain>
    </source>
</reference>
<feature type="region of interest" description="Disordered" evidence="1">
    <location>
        <begin position="43"/>
        <end position="65"/>
    </location>
</feature>
<protein>
    <recommendedName>
        <fullName evidence="5">SH3 domain-containing protein</fullName>
    </recommendedName>
</protein>
<proteinExistence type="predicted"/>
<comment type="caution">
    <text evidence="3">The sequence shown here is derived from an EMBL/GenBank/DDBJ whole genome shotgun (WGS) entry which is preliminary data.</text>
</comment>
<dbReference type="AlphaFoldDB" id="A0A9X3A7N1"/>
<dbReference type="Proteomes" id="UP001142648">
    <property type="component" value="Unassembled WGS sequence"/>
</dbReference>
<feature type="chain" id="PRO_5040733955" description="SH3 domain-containing protein" evidence="2">
    <location>
        <begin position="27"/>
        <end position="241"/>
    </location>
</feature>
<accession>A0A9X3A7N1</accession>
<evidence type="ECO:0000256" key="2">
    <source>
        <dbReference type="SAM" id="SignalP"/>
    </source>
</evidence>
<dbReference type="EMBL" id="JAOAMV010000002">
    <property type="protein sequence ID" value="MCT2558586.1"/>
    <property type="molecule type" value="Genomic_DNA"/>
</dbReference>
<keyword evidence="4" id="KW-1185">Reference proteome</keyword>
<evidence type="ECO:0000313" key="4">
    <source>
        <dbReference type="Proteomes" id="UP001142648"/>
    </source>
</evidence>
<name>A0A9X3A7N1_9SPHN</name>
<evidence type="ECO:0000256" key="1">
    <source>
        <dbReference type="SAM" id="MobiDB-lite"/>
    </source>
</evidence>
<evidence type="ECO:0000313" key="3">
    <source>
        <dbReference type="EMBL" id="MCT2558586.1"/>
    </source>
</evidence>
<sequence length="241" mass="25611">MWIPDRKTIFALALATLAAACSQENAPSEAINKAADKVVKTVDGSASDASGRGEYAPRDDCGDTPGAENFRRQLGAAVEARDADRLAALAAPDVKLDFGGGAGTAVLRSRLSRKEQDLWGELDDLLKLGCAVNAQGGITIPWYAAKPLEGVDPAADMLVTGEGVPVRRDADADSPEIAQVSWNFVRLVDGLQPEDDFQKVAFDGDKTGFIATDRLRSPLDYRLVASSRDGKWSFTSLVAGD</sequence>